<proteinExistence type="predicted"/>
<dbReference type="EMBL" id="JANKHO010000396">
    <property type="protein sequence ID" value="KAJ3510469.1"/>
    <property type="molecule type" value="Genomic_DNA"/>
</dbReference>
<accession>A0A9W8K1P3</accession>
<dbReference type="AlphaFoldDB" id="A0A9W8K1P3"/>
<evidence type="ECO:0000313" key="1">
    <source>
        <dbReference type="EMBL" id="KAJ3510469.1"/>
    </source>
</evidence>
<dbReference type="Proteomes" id="UP001148786">
    <property type="component" value="Unassembled WGS sequence"/>
</dbReference>
<gene>
    <name evidence="1" type="ORF">NLJ89_g4650</name>
</gene>
<protein>
    <submittedName>
        <fullName evidence="1">Uncharacterized protein</fullName>
    </submittedName>
</protein>
<name>A0A9W8K1P3_9AGAR</name>
<keyword evidence="2" id="KW-1185">Reference proteome</keyword>
<organism evidence="1 2">
    <name type="scientific">Agrocybe chaxingu</name>
    <dbReference type="NCBI Taxonomy" id="84603"/>
    <lineage>
        <taxon>Eukaryota</taxon>
        <taxon>Fungi</taxon>
        <taxon>Dikarya</taxon>
        <taxon>Basidiomycota</taxon>
        <taxon>Agaricomycotina</taxon>
        <taxon>Agaricomycetes</taxon>
        <taxon>Agaricomycetidae</taxon>
        <taxon>Agaricales</taxon>
        <taxon>Agaricineae</taxon>
        <taxon>Strophariaceae</taxon>
        <taxon>Agrocybe</taxon>
    </lineage>
</organism>
<evidence type="ECO:0000313" key="2">
    <source>
        <dbReference type="Proteomes" id="UP001148786"/>
    </source>
</evidence>
<reference evidence="1" key="1">
    <citation type="submission" date="2022-07" db="EMBL/GenBank/DDBJ databases">
        <title>Genome Sequence of Agrocybe chaxingu.</title>
        <authorList>
            <person name="Buettner E."/>
        </authorList>
    </citation>
    <scope>NUCLEOTIDE SEQUENCE</scope>
    <source>
        <strain evidence="1">MP-N11</strain>
    </source>
</reference>
<sequence length="169" mass="17676">MIPNDYPPSCPASGIAEPAEIGERALAHLSWALVSADIGLAIIADPAARSPWTTPHDPVLAQWAAVDSEAASTSSLKSLQPGRGLCRGSPARVLDTLESSPNKLRQAEDMSWGIPANTESTAEALATPSFKSSASLYAPLTSLSSRAAPTLVRRLGSAPRICFTDRARA</sequence>
<comment type="caution">
    <text evidence="1">The sequence shown here is derived from an EMBL/GenBank/DDBJ whole genome shotgun (WGS) entry which is preliminary data.</text>
</comment>